<dbReference type="GO" id="GO:0030638">
    <property type="term" value="P:polyketide metabolic process"/>
    <property type="evidence" value="ECO:0007669"/>
    <property type="project" value="InterPro"/>
</dbReference>
<dbReference type="RefSeq" id="WP_169226833.1">
    <property type="nucleotide sequence ID" value="NZ_JABBGC010000002.1"/>
</dbReference>
<keyword evidence="2" id="KW-1185">Reference proteome</keyword>
<organism evidence="1 2">
    <name type="scientific">Chitinophaga fulva</name>
    <dbReference type="NCBI Taxonomy" id="2728842"/>
    <lineage>
        <taxon>Bacteria</taxon>
        <taxon>Pseudomonadati</taxon>
        <taxon>Bacteroidota</taxon>
        <taxon>Chitinophagia</taxon>
        <taxon>Chitinophagales</taxon>
        <taxon>Chitinophagaceae</taxon>
        <taxon>Chitinophaga</taxon>
    </lineage>
</organism>
<dbReference type="SUPFAM" id="SSF54427">
    <property type="entry name" value="NTF2-like"/>
    <property type="match status" value="1"/>
</dbReference>
<evidence type="ECO:0000313" key="2">
    <source>
        <dbReference type="Proteomes" id="UP000583266"/>
    </source>
</evidence>
<dbReference type="InterPro" id="IPR032710">
    <property type="entry name" value="NTF2-like_dom_sf"/>
</dbReference>
<gene>
    <name evidence="1" type="ORF">HHL17_21430</name>
</gene>
<dbReference type="PANTHER" id="PTHR38436">
    <property type="entry name" value="POLYKETIDE CYCLASE SNOAL-LIKE DOMAIN"/>
    <property type="match status" value="1"/>
</dbReference>
<dbReference type="Pfam" id="PF07366">
    <property type="entry name" value="SnoaL"/>
    <property type="match status" value="1"/>
</dbReference>
<protein>
    <submittedName>
        <fullName evidence="1">Ester cyclase</fullName>
    </submittedName>
</protein>
<proteinExistence type="predicted"/>
<name>A0A848GMD3_9BACT</name>
<evidence type="ECO:0000313" key="1">
    <source>
        <dbReference type="EMBL" id="NML39775.1"/>
    </source>
</evidence>
<comment type="caution">
    <text evidence="1">The sequence shown here is derived from an EMBL/GenBank/DDBJ whole genome shotgun (WGS) entry which is preliminary data.</text>
</comment>
<dbReference type="InterPro" id="IPR009959">
    <property type="entry name" value="Cyclase_SnoaL-like"/>
</dbReference>
<accession>A0A848GMD3</accession>
<dbReference type="AlphaFoldDB" id="A0A848GMD3"/>
<dbReference type="Proteomes" id="UP000583266">
    <property type="component" value="Unassembled WGS sequence"/>
</dbReference>
<sequence length="134" mass="15283">MTNKDIVKKYFESINNNNFDAIRKHLADDHLFYNPATEQPLNTAGHLAMMERRSVAFDGHYFLELVLEESNYVTIKGRWEGVHKGEFAGIPPTGNKVVFRWIDLLEVKDGKIAAEHIEFNPGSIVAQLKTPEKV</sequence>
<dbReference type="Gene3D" id="3.10.450.50">
    <property type="match status" value="1"/>
</dbReference>
<dbReference type="EMBL" id="JABBGC010000002">
    <property type="protein sequence ID" value="NML39775.1"/>
    <property type="molecule type" value="Genomic_DNA"/>
</dbReference>
<dbReference type="PANTHER" id="PTHR38436:SF1">
    <property type="entry name" value="ESTER CYCLASE"/>
    <property type="match status" value="1"/>
</dbReference>
<reference evidence="1 2" key="1">
    <citation type="submission" date="2020-04" db="EMBL/GenBank/DDBJ databases">
        <title>Chitinophaga sp. G-6-1-13 sp. nov., isolated from soil.</title>
        <authorList>
            <person name="Dahal R.H."/>
            <person name="Chaudhary D.K."/>
        </authorList>
    </citation>
    <scope>NUCLEOTIDE SEQUENCE [LARGE SCALE GENOMIC DNA]</scope>
    <source>
        <strain evidence="1 2">G-6-1-13</strain>
    </source>
</reference>